<gene>
    <name evidence="2" type="ORF">GEAM_1108</name>
</gene>
<evidence type="ECO:0000313" key="3">
    <source>
        <dbReference type="Proteomes" id="UP000028640"/>
    </source>
</evidence>
<protein>
    <recommendedName>
        <fullName evidence="1">HTH marR-type domain-containing protein</fullName>
    </recommendedName>
</protein>
<accession>A0A085GJ44</accession>
<name>A0A085GJ44_EWIA3</name>
<evidence type="ECO:0000313" key="2">
    <source>
        <dbReference type="EMBL" id="KFC83739.1"/>
    </source>
</evidence>
<dbReference type="SUPFAM" id="SSF46785">
    <property type="entry name" value="Winged helix' DNA-binding domain"/>
    <property type="match status" value="1"/>
</dbReference>
<dbReference type="Pfam" id="PF12802">
    <property type="entry name" value="MarR_2"/>
    <property type="match status" value="1"/>
</dbReference>
<dbReference type="Proteomes" id="UP000028640">
    <property type="component" value="Unassembled WGS sequence"/>
</dbReference>
<sequence length="102" mass="10696">MLTTLQQQILGAITATDGLSRTDLVQLSGMSKAAVSGVVREMIDAGLLLESQTVPGAGQGRPSVRLTVHPDGAYFAGVSLLQDPAHMVLINLHGDILSRVTF</sequence>
<dbReference type="GO" id="GO:0003700">
    <property type="term" value="F:DNA-binding transcription factor activity"/>
    <property type="evidence" value="ECO:0007669"/>
    <property type="project" value="InterPro"/>
</dbReference>
<dbReference type="Gene3D" id="1.10.10.10">
    <property type="entry name" value="Winged helix-like DNA-binding domain superfamily/Winged helix DNA-binding domain"/>
    <property type="match status" value="1"/>
</dbReference>
<keyword evidence="3" id="KW-1185">Reference proteome</keyword>
<evidence type="ECO:0000259" key="1">
    <source>
        <dbReference type="Pfam" id="PF12802"/>
    </source>
</evidence>
<dbReference type="RefSeq" id="WP_034789362.1">
    <property type="nucleotide sequence ID" value="NZ_JMPJ01000034.1"/>
</dbReference>
<proteinExistence type="predicted"/>
<dbReference type="InterPro" id="IPR036390">
    <property type="entry name" value="WH_DNA-bd_sf"/>
</dbReference>
<dbReference type="OrthoDB" id="4083144at2"/>
<dbReference type="STRING" id="910964.GEAM_1108"/>
<organism evidence="2 3">
    <name type="scientific">Ewingella americana (strain ATCC 33852 / DSM 4580 / CCUG 14506 / JCM 5911 / LMG 7869 / NCTC 12157 / CDC 1468-78)</name>
    <dbReference type="NCBI Taxonomy" id="910964"/>
    <lineage>
        <taxon>Bacteria</taxon>
        <taxon>Pseudomonadati</taxon>
        <taxon>Pseudomonadota</taxon>
        <taxon>Gammaproteobacteria</taxon>
        <taxon>Enterobacterales</taxon>
        <taxon>Yersiniaceae</taxon>
        <taxon>Ewingella</taxon>
    </lineage>
</organism>
<dbReference type="eggNOG" id="COG1940">
    <property type="taxonomic scope" value="Bacteria"/>
</dbReference>
<comment type="caution">
    <text evidence="2">The sequence shown here is derived from an EMBL/GenBank/DDBJ whole genome shotgun (WGS) entry which is preliminary data.</text>
</comment>
<reference evidence="2 3" key="1">
    <citation type="submission" date="2014-05" db="EMBL/GenBank/DDBJ databases">
        <title>ATOL: Assembling a taxonomically balanced genome-scale reconstruction of the evolutionary history of the Enterobacteriaceae.</title>
        <authorList>
            <person name="Plunkett G.III."/>
            <person name="Neeno-Eckwall E.C."/>
            <person name="Glasner J.D."/>
            <person name="Perna N.T."/>
        </authorList>
    </citation>
    <scope>NUCLEOTIDE SEQUENCE [LARGE SCALE GENOMIC DNA]</scope>
    <source>
        <strain evidence="2 3">ATCC 33852</strain>
    </source>
</reference>
<dbReference type="AlphaFoldDB" id="A0A085GJ44"/>
<dbReference type="InterPro" id="IPR000835">
    <property type="entry name" value="HTH_MarR-typ"/>
</dbReference>
<dbReference type="InterPro" id="IPR036388">
    <property type="entry name" value="WH-like_DNA-bd_sf"/>
</dbReference>
<feature type="domain" description="HTH marR-type" evidence="1">
    <location>
        <begin position="2"/>
        <end position="48"/>
    </location>
</feature>
<dbReference type="EMBL" id="JMPJ01000034">
    <property type="protein sequence ID" value="KFC83739.1"/>
    <property type="molecule type" value="Genomic_DNA"/>
</dbReference>
<feature type="non-terminal residue" evidence="2">
    <location>
        <position position="102"/>
    </location>
</feature>
<dbReference type="eggNOG" id="COG2345">
    <property type="taxonomic scope" value="Bacteria"/>
</dbReference>